<evidence type="ECO:0000256" key="3">
    <source>
        <dbReference type="SAM" id="MobiDB-lite"/>
    </source>
</evidence>
<dbReference type="SUPFAM" id="SSF56112">
    <property type="entry name" value="Protein kinase-like (PK-like)"/>
    <property type="match status" value="1"/>
</dbReference>
<dbReference type="InterPro" id="IPR008271">
    <property type="entry name" value="Ser/Thr_kinase_AS"/>
</dbReference>
<feature type="compositionally biased region" description="Basic and acidic residues" evidence="3">
    <location>
        <begin position="137"/>
        <end position="146"/>
    </location>
</feature>
<dbReference type="PROSITE" id="PS50011">
    <property type="entry name" value="PROTEIN_KINASE_DOM"/>
    <property type="match status" value="1"/>
</dbReference>
<feature type="compositionally biased region" description="Pro residues" evidence="3">
    <location>
        <begin position="810"/>
        <end position="822"/>
    </location>
</feature>
<dbReference type="PROSITE" id="PS00108">
    <property type="entry name" value="PROTEIN_KINASE_ST"/>
    <property type="match status" value="1"/>
</dbReference>
<name>A0A139HR74_9PEZI</name>
<feature type="region of interest" description="Disordered" evidence="3">
    <location>
        <begin position="605"/>
        <end position="656"/>
    </location>
</feature>
<comment type="caution">
    <text evidence="5">The sequence shown here is derived from an EMBL/GenBank/DDBJ whole genome shotgun (WGS) entry which is preliminary data.</text>
</comment>
<keyword evidence="6" id="KW-1185">Reference proteome</keyword>
<dbReference type="PANTHER" id="PTHR24346:SF77">
    <property type="entry name" value="SERINE THREONINE PROTEIN KINASE"/>
    <property type="match status" value="1"/>
</dbReference>
<proteinExistence type="predicted"/>
<feature type="region of interest" description="Disordered" evidence="3">
    <location>
        <begin position="791"/>
        <end position="843"/>
    </location>
</feature>
<dbReference type="GO" id="GO:0004674">
    <property type="term" value="F:protein serine/threonine kinase activity"/>
    <property type="evidence" value="ECO:0007669"/>
    <property type="project" value="TreeGrafter"/>
</dbReference>
<feature type="compositionally biased region" description="Basic and acidic residues" evidence="3">
    <location>
        <begin position="647"/>
        <end position="656"/>
    </location>
</feature>
<protein>
    <recommendedName>
        <fullName evidence="4">Protein kinase domain-containing protein</fullName>
    </recommendedName>
</protein>
<dbReference type="PANTHER" id="PTHR24346">
    <property type="entry name" value="MAP/MICROTUBULE AFFINITY-REGULATING KINASE"/>
    <property type="match status" value="1"/>
</dbReference>
<dbReference type="GO" id="GO:0005524">
    <property type="term" value="F:ATP binding"/>
    <property type="evidence" value="ECO:0007669"/>
    <property type="project" value="UniProtKB-KW"/>
</dbReference>
<dbReference type="Pfam" id="PF00069">
    <property type="entry name" value="Pkinase"/>
    <property type="match status" value="1"/>
</dbReference>
<dbReference type="Gene3D" id="1.10.510.10">
    <property type="entry name" value="Transferase(Phosphotransferase) domain 1"/>
    <property type="match status" value="1"/>
</dbReference>
<evidence type="ECO:0000256" key="1">
    <source>
        <dbReference type="ARBA" id="ARBA00022741"/>
    </source>
</evidence>
<reference evidence="5 6" key="1">
    <citation type="submission" date="2015-07" db="EMBL/GenBank/DDBJ databases">
        <title>Comparative genomics of the Sigatoka disease complex on banana suggests a link between parallel evolutionary changes in Pseudocercospora fijiensis and Pseudocercospora eumusae and increased virulence on the banana host.</title>
        <authorList>
            <person name="Chang T.-C."/>
            <person name="Salvucci A."/>
            <person name="Crous P.W."/>
            <person name="Stergiopoulos I."/>
        </authorList>
    </citation>
    <scope>NUCLEOTIDE SEQUENCE [LARGE SCALE GENOMIC DNA]</scope>
    <source>
        <strain evidence="5 6">CBS 114824</strain>
    </source>
</reference>
<dbReference type="OrthoDB" id="68483at2759"/>
<dbReference type="GO" id="GO:0035556">
    <property type="term" value="P:intracellular signal transduction"/>
    <property type="evidence" value="ECO:0007669"/>
    <property type="project" value="TreeGrafter"/>
</dbReference>
<keyword evidence="2" id="KW-0067">ATP-binding</keyword>
<feature type="compositionally biased region" description="Low complexity" evidence="3">
    <location>
        <begin position="618"/>
        <end position="630"/>
    </location>
</feature>
<dbReference type="EMBL" id="LFZN01000017">
    <property type="protein sequence ID" value="KXT04936.1"/>
    <property type="molecule type" value="Genomic_DNA"/>
</dbReference>
<evidence type="ECO:0000313" key="5">
    <source>
        <dbReference type="EMBL" id="KXT04936.1"/>
    </source>
</evidence>
<evidence type="ECO:0000256" key="2">
    <source>
        <dbReference type="ARBA" id="ARBA00022840"/>
    </source>
</evidence>
<accession>A0A139HR74</accession>
<feature type="compositionally biased region" description="Polar residues" evidence="3">
    <location>
        <begin position="826"/>
        <end position="837"/>
    </location>
</feature>
<sequence length="880" mass="97305">MLPTRVSKLVILSSQLADHTSQREYGAENELGVILGLERASCRHWHLAIAQGTLGGGAILNCRRRGPSLGVDTLSFCIRPASNMDPTLGLVPSHGISINLPSPPTEAHHPLPVRHMSAPAYQSPLRHHRRAPSRSKGVKETLDARSHYGSSDDDGGAIHRINQYIIKQEIGRGSFGAVHLAVDQYGNEYVSYFSPMTTFLAFTCHAVKEFSKSRLRKRAQSNLLRKPNAARRPGHLAAGIGFNSPMHRHSSSDKLNGTPNNSLELIKEEIAIMKKLDHHNLVSLVEVLDDPQEDSLYMVLEMCKKGVVMKVGLEERAEPYPEEACRHWFRDMILGIEYLHAQGIVHRDIKPDNCLITHDDVLKIVDFGVSEMFEKDGDMNTQKSAGSPAFMPPELCVAKHGPVSGKAVDIWSMGVTLYCLRYGRIPFEKYGILEMYESIKNDEIPLEDETNKSFEDLMRRLLEKDPEKRITMEELREHPWVTRNGADPMMSAEDNCATLVEAPTENELNQAITGNMAHLMTVMKAAKRFKKLIYRKRPQFMEGLFGRESRLSAAPTYMRAKSVDLSDRIAVESALTTEGVHRNMDDEIVKAPSLNRLAVELPSSLDSNGGAMGSPALSYSSQTPSQSQSDDQIERPHLSTKASTFPLDERGKGHAHDPLEDRIYLNIGAGGDLDGVDELEGPFVCESPGGVDEDIYEAAYQLEINRILGDKEAADLVLNRRVEHIEGLRRHPNVLKSSVNHAVDFAGTTASRVHARARNSGFAAMVRETRTRTRESVNQRIDERAARKAEEAAAAASKSAPSLKIVEPDSPSPSTPIRPGPGPISGVNTPPSRSHTPNSERRLRDAARLQAGQVLKGVANRLNEKAGRLEAKSVQQYEGT</sequence>
<dbReference type="Proteomes" id="UP000070133">
    <property type="component" value="Unassembled WGS sequence"/>
</dbReference>
<dbReference type="GO" id="GO:0005737">
    <property type="term" value="C:cytoplasm"/>
    <property type="evidence" value="ECO:0007669"/>
    <property type="project" value="TreeGrafter"/>
</dbReference>
<evidence type="ECO:0000313" key="6">
    <source>
        <dbReference type="Proteomes" id="UP000070133"/>
    </source>
</evidence>
<organism evidence="5 6">
    <name type="scientific">Pseudocercospora eumusae</name>
    <dbReference type="NCBI Taxonomy" id="321146"/>
    <lineage>
        <taxon>Eukaryota</taxon>
        <taxon>Fungi</taxon>
        <taxon>Dikarya</taxon>
        <taxon>Ascomycota</taxon>
        <taxon>Pezizomycotina</taxon>
        <taxon>Dothideomycetes</taxon>
        <taxon>Dothideomycetidae</taxon>
        <taxon>Mycosphaerellales</taxon>
        <taxon>Mycosphaerellaceae</taxon>
        <taxon>Pseudocercospora</taxon>
    </lineage>
</organism>
<feature type="region of interest" description="Disordered" evidence="3">
    <location>
        <begin position="120"/>
        <end position="154"/>
    </location>
</feature>
<dbReference type="InterPro" id="IPR000719">
    <property type="entry name" value="Prot_kinase_dom"/>
</dbReference>
<dbReference type="SMART" id="SM00220">
    <property type="entry name" value="S_TKc"/>
    <property type="match status" value="1"/>
</dbReference>
<dbReference type="Gene3D" id="3.30.200.20">
    <property type="entry name" value="Phosphorylase Kinase, domain 1"/>
    <property type="match status" value="1"/>
</dbReference>
<dbReference type="AlphaFoldDB" id="A0A139HR74"/>
<dbReference type="InterPro" id="IPR011009">
    <property type="entry name" value="Kinase-like_dom_sf"/>
</dbReference>
<dbReference type="CDD" id="cd14008">
    <property type="entry name" value="STKc_LKB1_CaMKK"/>
    <property type="match status" value="1"/>
</dbReference>
<gene>
    <name evidence="5" type="ORF">AC578_3470</name>
</gene>
<evidence type="ECO:0000259" key="4">
    <source>
        <dbReference type="PROSITE" id="PS50011"/>
    </source>
</evidence>
<dbReference type="FunFam" id="1.10.510.10:FF:000995">
    <property type="entry name" value="BcCMK3, calcium/calmodulin-dependent protein kinase"/>
    <property type="match status" value="1"/>
</dbReference>
<keyword evidence="1" id="KW-0547">Nucleotide-binding</keyword>
<feature type="domain" description="Protein kinase" evidence="4">
    <location>
        <begin position="164"/>
        <end position="481"/>
    </location>
</feature>